<reference evidence="3 4" key="1">
    <citation type="submission" date="2012-10" db="EMBL/GenBank/DDBJ databases">
        <title>The draft sequence of the Mycobacterium pheli genome.</title>
        <authorList>
            <person name="Pettersson B.M.F."/>
            <person name="Das S."/>
            <person name="Dasgupta S."/>
            <person name="Bhattacharya A."/>
            <person name="Kirsebom L.A."/>
        </authorList>
    </citation>
    <scope>NUCLEOTIDE SEQUENCE [LARGE SCALE GENOMIC DNA]</scope>
    <source>
        <strain evidence="3 4">CCUG 21000</strain>
    </source>
</reference>
<feature type="region of interest" description="Disordered" evidence="1">
    <location>
        <begin position="34"/>
        <end position="59"/>
    </location>
</feature>
<organism evidence="3 4">
    <name type="scientific">Mycolicibacterium phlei DSM 43239 = CCUG 21000</name>
    <dbReference type="NCBI Taxonomy" id="1226750"/>
    <lineage>
        <taxon>Bacteria</taxon>
        <taxon>Bacillati</taxon>
        <taxon>Actinomycetota</taxon>
        <taxon>Actinomycetes</taxon>
        <taxon>Mycobacteriales</taxon>
        <taxon>Mycobacteriaceae</taxon>
        <taxon>Mycolicibacterium</taxon>
    </lineage>
</organism>
<dbReference type="RefSeq" id="WP_061482301.1">
    <property type="nucleotide sequence ID" value="NZ_ANBO01000034.1"/>
</dbReference>
<feature type="compositionally biased region" description="Low complexity" evidence="1">
    <location>
        <begin position="35"/>
        <end position="56"/>
    </location>
</feature>
<dbReference type="AlphaFoldDB" id="A0A5N5UV39"/>
<name>A0A5N5UV39_MYCPH</name>
<accession>A0A5N5UV39</accession>
<evidence type="ECO:0000256" key="2">
    <source>
        <dbReference type="SAM" id="SignalP"/>
    </source>
</evidence>
<gene>
    <name evidence="3" type="ORF">MPHL21000_18580</name>
</gene>
<dbReference type="Proteomes" id="UP000325690">
    <property type="component" value="Unassembled WGS sequence"/>
</dbReference>
<dbReference type="GeneID" id="74300973"/>
<proteinExistence type="predicted"/>
<evidence type="ECO:0008006" key="5">
    <source>
        <dbReference type="Google" id="ProtNLM"/>
    </source>
</evidence>
<evidence type="ECO:0000313" key="4">
    <source>
        <dbReference type="Proteomes" id="UP000325690"/>
    </source>
</evidence>
<feature type="chain" id="PRO_5039310853" description="Lipoprotein" evidence="2">
    <location>
        <begin position="26"/>
        <end position="214"/>
    </location>
</feature>
<sequence>MRRLTDSRFLSVLAVAALIGSTGVACDAAGSGLGATTSPPAATSQATSSSTKPTATTDDDADVDYSALLLQANDVSTADDTFHVQSSNPGPDGLPGASVLLVNHDDTRAISDTIVIYPDAATATRTLREALPSIDQVVAGATPQPVPVGVDGTLARGTSPDGTKSATLLLFTHGPALVRLEFQSALGDSATDEYVLAVGKMQDIALRHGLPGQS</sequence>
<comment type="caution">
    <text evidence="3">The sequence shown here is derived from an EMBL/GenBank/DDBJ whole genome shotgun (WGS) entry which is preliminary data.</text>
</comment>
<evidence type="ECO:0000313" key="3">
    <source>
        <dbReference type="EMBL" id="KAB7753258.1"/>
    </source>
</evidence>
<feature type="signal peptide" evidence="2">
    <location>
        <begin position="1"/>
        <end position="25"/>
    </location>
</feature>
<dbReference type="EMBL" id="ANBP01000034">
    <property type="protein sequence ID" value="KAB7753258.1"/>
    <property type="molecule type" value="Genomic_DNA"/>
</dbReference>
<keyword evidence="4" id="KW-1185">Reference proteome</keyword>
<evidence type="ECO:0000256" key="1">
    <source>
        <dbReference type="SAM" id="MobiDB-lite"/>
    </source>
</evidence>
<keyword evidence="2" id="KW-0732">Signal</keyword>
<dbReference type="PROSITE" id="PS51257">
    <property type="entry name" value="PROKAR_LIPOPROTEIN"/>
    <property type="match status" value="1"/>
</dbReference>
<protein>
    <recommendedName>
        <fullName evidence="5">Lipoprotein</fullName>
    </recommendedName>
</protein>